<dbReference type="SMART" id="SM00345">
    <property type="entry name" value="HTH_GNTR"/>
    <property type="match status" value="1"/>
</dbReference>
<dbReference type="Gene3D" id="1.10.10.10">
    <property type="entry name" value="Winged helix-like DNA-binding domain superfamily/Winged helix DNA-binding domain"/>
    <property type="match status" value="1"/>
</dbReference>
<dbReference type="InterPro" id="IPR036388">
    <property type="entry name" value="WH-like_DNA-bd_sf"/>
</dbReference>
<keyword evidence="1" id="KW-0805">Transcription regulation</keyword>
<dbReference type="PANTHER" id="PTHR38445">
    <property type="entry name" value="HTH-TYPE TRANSCRIPTIONAL REPRESSOR YTRA"/>
    <property type="match status" value="1"/>
</dbReference>
<dbReference type="Proteomes" id="UP000199041">
    <property type="component" value="Unassembled WGS sequence"/>
</dbReference>
<dbReference type="RefSeq" id="WP_091396296.1">
    <property type="nucleotide sequence ID" value="NZ_FNQY01000007.1"/>
</dbReference>
<evidence type="ECO:0000313" key="6">
    <source>
        <dbReference type="Proteomes" id="UP000199041"/>
    </source>
</evidence>
<dbReference type="InterPro" id="IPR000524">
    <property type="entry name" value="Tscrpt_reg_HTH_GntR"/>
</dbReference>
<dbReference type="OrthoDB" id="742238at2"/>
<feature type="domain" description="HTH gntR-type" evidence="4">
    <location>
        <begin position="12"/>
        <end position="80"/>
    </location>
</feature>
<dbReference type="InterPro" id="IPR028082">
    <property type="entry name" value="Peripla_BP_I"/>
</dbReference>
<proteinExistence type="predicted"/>
<evidence type="ECO:0000256" key="3">
    <source>
        <dbReference type="ARBA" id="ARBA00023163"/>
    </source>
</evidence>
<dbReference type="SUPFAM" id="SSF46785">
    <property type="entry name" value="Winged helix' DNA-binding domain"/>
    <property type="match status" value="1"/>
</dbReference>
<keyword evidence="2" id="KW-0238">DNA-binding</keyword>
<keyword evidence="6" id="KW-1185">Reference proteome</keyword>
<evidence type="ECO:0000256" key="2">
    <source>
        <dbReference type="ARBA" id="ARBA00023125"/>
    </source>
</evidence>
<dbReference type="PROSITE" id="PS50949">
    <property type="entry name" value="HTH_GNTR"/>
    <property type="match status" value="1"/>
</dbReference>
<dbReference type="PRINTS" id="PR00035">
    <property type="entry name" value="HTHGNTR"/>
</dbReference>
<organism evidence="5 6">
    <name type="scientific">Arachidicoccus rhizosphaerae</name>
    <dbReference type="NCBI Taxonomy" id="551991"/>
    <lineage>
        <taxon>Bacteria</taxon>
        <taxon>Pseudomonadati</taxon>
        <taxon>Bacteroidota</taxon>
        <taxon>Chitinophagia</taxon>
        <taxon>Chitinophagales</taxon>
        <taxon>Chitinophagaceae</taxon>
        <taxon>Arachidicoccus</taxon>
    </lineage>
</organism>
<sequence length="335" mass="38138">MKHTPFEKHGNKVLYVKIANDFLRQIDGGSLKINDKLPSINTLSKKLQVARETIEKAYKLLIDEGYVLAIPGKGYFVASAGQAKLKILFVMNKISSFKKIVYYSFLDTIGGKAKIDLKIHHYDPALLSDILDQELGNYHYYVIMPHFFTSTTLAESKKVLEKVPKDQLVLLDKQVSGFGQSKSVYQDFKDDIFDGLSAAGKALNKYHTITLNFPENSHHPTGIISGVKRYCKIHEKDFKMMTGALKTDLEKGTLYIFVDDDDMARFIKQVRTTKLVLGKHIGLISFNETPFKELLDISVLTTDFEKMGETSARLILEHKTDSIRNDFRFIRRNSI</sequence>
<reference evidence="5 6" key="1">
    <citation type="submission" date="2016-10" db="EMBL/GenBank/DDBJ databases">
        <authorList>
            <person name="de Groot N.N."/>
        </authorList>
    </citation>
    <scope>NUCLEOTIDE SEQUENCE [LARGE SCALE GENOMIC DNA]</scope>
    <source>
        <strain evidence="5 6">Vu-144</strain>
    </source>
</reference>
<dbReference type="CDD" id="cd07377">
    <property type="entry name" value="WHTH_GntR"/>
    <property type="match status" value="1"/>
</dbReference>
<keyword evidence="3" id="KW-0804">Transcription</keyword>
<dbReference type="EMBL" id="FNQY01000007">
    <property type="protein sequence ID" value="SEA07420.1"/>
    <property type="molecule type" value="Genomic_DNA"/>
</dbReference>
<name>A0A1H3Y7E1_9BACT</name>
<dbReference type="GO" id="GO:0003700">
    <property type="term" value="F:DNA-binding transcription factor activity"/>
    <property type="evidence" value="ECO:0007669"/>
    <property type="project" value="InterPro"/>
</dbReference>
<protein>
    <submittedName>
        <fullName evidence="5">Regulatory protein, gntR family</fullName>
    </submittedName>
</protein>
<dbReference type="InterPro" id="IPR036390">
    <property type="entry name" value="WH_DNA-bd_sf"/>
</dbReference>
<gene>
    <name evidence="5" type="ORF">SAMN05192529_107142</name>
</gene>
<dbReference type="GO" id="GO:0003677">
    <property type="term" value="F:DNA binding"/>
    <property type="evidence" value="ECO:0007669"/>
    <property type="project" value="UniProtKB-KW"/>
</dbReference>
<dbReference type="SUPFAM" id="SSF53822">
    <property type="entry name" value="Periplasmic binding protein-like I"/>
    <property type="match status" value="1"/>
</dbReference>
<evidence type="ECO:0000259" key="4">
    <source>
        <dbReference type="PROSITE" id="PS50949"/>
    </source>
</evidence>
<evidence type="ECO:0000313" key="5">
    <source>
        <dbReference type="EMBL" id="SEA07420.1"/>
    </source>
</evidence>
<dbReference type="PANTHER" id="PTHR38445:SF10">
    <property type="entry name" value="GNTR-FAMILY TRANSCRIPTIONAL REGULATOR"/>
    <property type="match status" value="1"/>
</dbReference>
<accession>A0A1H3Y7E1</accession>
<dbReference type="STRING" id="551991.SAMN05192529_107142"/>
<evidence type="ECO:0000256" key="1">
    <source>
        <dbReference type="ARBA" id="ARBA00023015"/>
    </source>
</evidence>
<dbReference type="Pfam" id="PF00392">
    <property type="entry name" value="GntR"/>
    <property type="match status" value="1"/>
</dbReference>
<dbReference type="AlphaFoldDB" id="A0A1H3Y7E1"/>